<evidence type="ECO:0000256" key="1">
    <source>
        <dbReference type="ARBA" id="ARBA00022737"/>
    </source>
</evidence>
<feature type="repeat" description="TPR" evidence="3">
    <location>
        <begin position="57"/>
        <end position="90"/>
    </location>
</feature>
<dbReference type="Pfam" id="PF13424">
    <property type="entry name" value="TPR_12"/>
    <property type="match status" value="1"/>
</dbReference>
<dbReference type="PROSITE" id="PS50005">
    <property type="entry name" value="TPR"/>
    <property type="match status" value="3"/>
</dbReference>
<dbReference type="Gene3D" id="1.25.40.10">
    <property type="entry name" value="Tetratricopeptide repeat domain"/>
    <property type="match status" value="1"/>
</dbReference>
<dbReference type="InterPro" id="IPR019734">
    <property type="entry name" value="TPR_rpt"/>
</dbReference>
<dbReference type="PANTHER" id="PTHR12558:SF33">
    <property type="entry name" value="BLL7664 PROTEIN"/>
    <property type="match status" value="1"/>
</dbReference>
<keyword evidence="2 3" id="KW-0802">TPR repeat</keyword>
<dbReference type="EMBL" id="SMFX01000001">
    <property type="protein sequence ID" value="TCK17478.1"/>
    <property type="molecule type" value="Genomic_DNA"/>
</dbReference>
<gene>
    <name evidence="4" type="ORF">DFR30_0708</name>
</gene>
<evidence type="ECO:0000256" key="3">
    <source>
        <dbReference type="PROSITE-ProRule" id="PRU00339"/>
    </source>
</evidence>
<dbReference type="SUPFAM" id="SSF48452">
    <property type="entry name" value="TPR-like"/>
    <property type="match status" value="1"/>
</dbReference>
<dbReference type="RefSeq" id="WP_165869076.1">
    <property type="nucleotide sequence ID" value="NZ_SMFX01000001.1"/>
</dbReference>
<dbReference type="SMART" id="SM00028">
    <property type="entry name" value="TPR"/>
    <property type="match status" value="3"/>
</dbReference>
<dbReference type="InterPro" id="IPR013360">
    <property type="entry name" value="Pilus_4_PilW"/>
</dbReference>
<protein>
    <submittedName>
        <fullName evidence="4">Type IV pilus assembly protein PilF</fullName>
    </submittedName>
</protein>
<dbReference type="NCBIfam" id="TIGR02521">
    <property type="entry name" value="type_IV_pilW"/>
    <property type="match status" value="1"/>
</dbReference>
<dbReference type="Proteomes" id="UP000295707">
    <property type="component" value="Unassembled WGS sequence"/>
</dbReference>
<dbReference type="PANTHER" id="PTHR12558">
    <property type="entry name" value="CELL DIVISION CYCLE 16,23,27"/>
    <property type="match status" value="1"/>
</dbReference>
<feature type="repeat" description="TPR" evidence="3">
    <location>
        <begin position="23"/>
        <end position="56"/>
    </location>
</feature>
<dbReference type="AlphaFoldDB" id="A0A4R1H8B7"/>
<name>A0A4R1H8B7_9GAMM</name>
<feature type="repeat" description="TPR" evidence="3">
    <location>
        <begin position="127"/>
        <end position="160"/>
    </location>
</feature>
<dbReference type="InterPro" id="IPR011990">
    <property type="entry name" value="TPR-like_helical_dom_sf"/>
</dbReference>
<proteinExistence type="predicted"/>
<comment type="caution">
    <text evidence="4">The sequence shown here is derived from an EMBL/GenBank/DDBJ whole genome shotgun (WGS) entry which is preliminary data.</text>
</comment>
<keyword evidence="1" id="KW-0677">Repeat</keyword>
<keyword evidence="5" id="KW-1185">Reference proteome</keyword>
<reference evidence="4 5" key="1">
    <citation type="submission" date="2019-03" db="EMBL/GenBank/DDBJ databases">
        <title>Genomic Encyclopedia of Type Strains, Phase IV (KMG-IV): sequencing the most valuable type-strain genomes for metagenomic binning, comparative biology and taxonomic classification.</title>
        <authorList>
            <person name="Goeker M."/>
        </authorList>
    </citation>
    <scope>NUCLEOTIDE SEQUENCE [LARGE SCALE GENOMIC DNA]</scope>
    <source>
        <strain evidence="4 5">DSM 19610</strain>
    </source>
</reference>
<dbReference type="InterPro" id="IPR013105">
    <property type="entry name" value="TPR_2"/>
</dbReference>
<sequence length="244" mass="27778">MVLALSACTPAGQATRDGHQTPASANTRLGVGYMREGMYEPAMEALEKAVRQDSSYQPAHSAIAVLYERLGEEKQAEKHYRKAYALDPKDSLTLNNYGQFLCRSGRYKEADRMFTTALKDPLYRRPETTLTNAGLCALRQSKQDKAVEYFRKALKVNPKYKPALREMARINFVRKNWLGVRAYLQRLQEVDPLTPEFLWYGVLAEQALGDSDAQSSYALLLRNRYPDSKEAGLLVDWERKQSGR</sequence>
<evidence type="ECO:0000313" key="4">
    <source>
        <dbReference type="EMBL" id="TCK17478.1"/>
    </source>
</evidence>
<dbReference type="Pfam" id="PF13181">
    <property type="entry name" value="TPR_8"/>
    <property type="match status" value="1"/>
</dbReference>
<evidence type="ECO:0000256" key="2">
    <source>
        <dbReference type="ARBA" id="ARBA00022803"/>
    </source>
</evidence>
<dbReference type="Pfam" id="PF07719">
    <property type="entry name" value="TPR_2"/>
    <property type="match status" value="1"/>
</dbReference>
<evidence type="ECO:0000313" key="5">
    <source>
        <dbReference type="Proteomes" id="UP000295707"/>
    </source>
</evidence>
<accession>A0A4R1H8B7</accession>
<organism evidence="4 5">
    <name type="scientific">Thiogranum longum</name>
    <dbReference type="NCBI Taxonomy" id="1537524"/>
    <lineage>
        <taxon>Bacteria</taxon>
        <taxon>Pseudomonadati</taxon>
        <taxon>Pseudomonadota</taxon>
        <taxon>Gammaproteobacteria</taxon>
        <taxon>Chromatiales</taxon>
        <taxon>Ectothiorhodospiraceae</taxon>
        <taxon>Thiogranum</taxon>
    </lineage>
</organism>